<dbReference type="SMART" id="SM00869">
    <property type="entry name" value="Autotransporter"/>
    <property type="match status" value="1"/>
</dbReference>
<organism evidence="3 4">
    <name type="scientific">Phyllobacterium salinisoli</name>
    <dbReference type="NCBI Taxonomy" id="1899321"/>
    <lineage>
        <taxon>Bacteria</taxon>
        <taxon>Pseudomonadati</taxon>
        <taxon>Pseudomonadota</taxon>
        <taxon>Alphaproteobacteria</taxon>
        <taxon>Hyphomicrobiales</taxon>
        <taxon>Phyllobacteriaceae</taxon>
        <taxon>Phyllobacterium</taxon>
    </lineage>
</organism>
<dbReference type="InterPro" id="IPR005546">
    <property type="entry name" value="Autotransporte_beta"/>
</dbReference>
<dbReference type="PANTHER" id="PTHR35037">
    <property type="entry name" value="C-TERMINAL REGION OF AIDA-LIKE PROTEIN"/>
    <property type="match status" value="1"/>
</dbReference>
<dbReference type="InterPro" id="IPR011050">
    <property type="entry name" value="Pectin_lyase_fold/virulence"/>
</dbReference>
<comment type="caution">
    <text evidence="3">The sequence shown here is derived from an EMBL/GenBank/DDBJ whole genome shotgun (WGS) entry which is preliminary data.</text>
</comment>
<dbReference type="Gene3D" id="2.40.128.130">
    <property type="entry name" value="Autotransporter beta-domain"/>
    <property type="match status" value="1"/>
</dbReference>
<dbReference type="InterPro" id="IPR012332">
    <property type="entry name" value="Autotransporter_pectin_lyase_C"/>
</dbReference>
<sequence length="1996" mass="201873">MRCDARRLTMKRLFQSTYVPEAGLLRKGLAALRRRYLNGVALSALVSVSLLAPEAALARDASGNEQIPSPAVPCIGWPCYNADGAGNKWYSLSGNPVTIGYTDLAGGSQSRPIFFRAINGGAINLDGGGTFRASSGVATSSQDIFMANGQNSSITVGGNVSVSVSGNPGNPVPPNVYHALNSGVITVGGATTFVQDVNSVASIFLAEDSSRILVQGAINTGPLTGTNVGQRGVFAQVTGPGLIEINGGGTIRGTDFIGAVFQTNTYSLNFPGTGPGSGGSIKVGAAGLDVDLTVDAASVNSPLIVMVTDGTIDIQNATLKAGYAVSSKIYNAVSMISDPNYLPGINTLSFNNSTITTKNEGQVITVAGGTNIVNLNNRSVLTAFNPAAADSLASVTALAGGFVGDSAGTLTINSTASTMTGGILVKGPQNSLAQKAAVNLYGGSAWTGTLTVEAAGSSADVLVSDSSTIWTGSTTGPSGIGVTLKNRGKWVANGPSSGLDLVTFTGGTLQADVDNLAFSNAFKVDTGTGTIDTNGHDMSLSGALTGTGTLDKIGAGTLTQTGDSSAFAGSITVSDDTLTVNGKIGGSMTVKNGATLNGINGTVGNTTVQSGGILVGEAGSKLTFNGGLKLESGAIVNVTLQTPSTTELFDVTGPLTLDGTLNIADTGTLIPGHYRLFNYTGALTDNTMDIGSVPSGVNAGDLTVQNVAAGEIDLVNSGGVTLNYWKGGSGTWNLANNNWTDGVPGTNQGIWTNGNFAIFQNTPAGVVQVGAAIAVSGMQFAIDGYRIENGSIALQDADSYIRVGTGPVGTVLTATIASQLTGSGGLVKDDNGTLVLTNAANDYTGGTTIKDGTISASADGNLGASTGGLTFTGGTLQVTGGYTSTSRNLTFGTGGGAIDVANSSFTVSEAISGTDALTKLGAGTLVLANAGNAAGFSGEVVIGDGTVSIASGDNLGSGGLAFDTSVQGGGSTAKLLVTSTTNYAGPVTFYTDGTIDTASAADVTLGGELSWTGRLIKEGAGTLILSNTGNSYSGGTVLNDGTLSVGFDCNLGCGGGTLGALTFNGGTLQSTRTMTSSRSVTVDVGGGTFLTDPNGDLTISGPVAGSGPLFKDGGGTLTLTGSGSGFTGSTTVSDGILYADASLGGTMHVASGGQLGGYGTVGTTTIADGGTLLGRQGERLTINGDLNLSGASNVDVLLGAPETASDPGLFKVTGDLTLDGLLNIESSGGFIPGLYRLFDYAGALIDNGLELGSLPAGIDPADLGVDTSTAKEVNLISTNGVVLNYWKGGSGTWNVANNNWTNGSPGTVDGKWANDHFAIFKNLPSGTVTVDDSGGQIVVSGMQFAVKGFRIEGDAIRLGAAETIIRTGLGSRTSGTIATIASELTGSGKLVKTETGTLILAGKNSYTGGTTIDEGTLQLGEGGTTGSVEGAITNDGTLAFNRSDDVIFKNAVTGSGGFDQMGTGKTTLDGDYSGLTGVHKVNQGILEVNTRLGGMIDVFGGQLQGTGTVGTTLNAAGGTIAPGNSIGTLTVDGDYIGQGGMLAIEAVLGDDNSPTDMLVITKATAGTTNVQVTNLGGSGAQTTNGIKIVDVGGASNGSFTLQGDYTYEGDPAVVGGAYAYRLYKGGVADPKDGDWYLRSGLVSSCQGGECPPHFQPGVPVYEAYAHVLQELNAVGTLRQRTGNRYWTGAANPMLAEGDGPGAVETVPSPEAGAAIDTASTVWGRIEGAHGRFEPKYSTSATQYDIDMVKLQAGIDGQFYESEAGSLIGGLTVHYGHAKADIGAVHGRGSINVDGYGFGGTLTFYGEDGLYLDGQAQATWYHNDLSSETAHRTLASSNDGFGYALSLEAGKRFALTPAWTITPQAQFTWSQVDFDGFNDSFGVQVSHNKSDSLRGRLGISVDYGQAWRDKQGRLTRADIYVIANLHHEFQEGSKIEVAGVSFASENDPTWGGIGTGGTYSWADGRYALYGDVSLDTSLENFADSYKISGNLGLRVKW</sequence>
<evidence type="ECO:0000256" key="1">
    <source>
        <dbReference type="ARBA" id="ARBA00022729"/>
    </source>
</evidence>
<evidence type="ECO:0000259" key="2">
    <source>
        <dbReference type="PROSITE" id="PS51208"/>
    </source>
</evidence>
<dbReference type="InterPro" id="IPR051551">
    <property type="entry name" value="Autotransporter_adhesion"/>
</dbReference>
<dbReference type="GO" id="GO:0019867">
    <property type="term" value="C:outer membrane"/>
    <property type="evidence" value="ECO:0007669"/>
    <property type="project" value="InterPro"/>
</dbReference>
<dbReference type="InterPro" id="IPR036709">
    <property type="entry name" value="Autotransporte_beta_dom_sf"/>
</dbReference>
<dbReference type="Proteomes" id="UP000253420">
    <property type="component" value="Unassembled WGS sequence"/>
</dbReference>
<feature type="domain" description="Autotransporter" evidence="2">
    <location>
        <begin position="1714"/>
        <end position="1996"/>
    </location>
</feature>
<dbReference type="Gene3D" id="2.160.20.20">
    <property type="match status" value="1"/>
</dbReference>
<dbReference type="EMBL" id="QOZG01000020">
    <property type="protein sequence ID" value="RCS21612.1"/>
    <property type="molecule type" value="Genomic_DNA"/>
</dbReference>
<dbReference type="PROSITE" id="PS51208">
    <property type="entry name" value="AUTOTRANSPORTER"/>
    <property type="match status" value="1"/>
</dbReference>
<keyword evidence="1" id="KW-0732">Signal</keyword>
<dbReference type="NCBIfam" id="TIGR02601">
    <property type="entry name" value="autotrns_rpt"/>
    <property type="match status" value="4"/>
</dbReference>
<evidence type="ECO:0000313" key="4">
    <source>
        <dbReference type="Proteomes" id="UP000253420"/>
    </source>
</evidence>
<dbReference type="Pfam" id="PF03797">
    <property type="entry name" value="Autotransporter"/>
    <property type="match status" value="1"/>
</dbReference>
<protein>
    <submittedName>
        <fullName evidence="3">Autotransporter outer membrane beta-barrel domain-containing protein</fullName>
    </submittedName>
</protein>
<keyword evidence="4" id="KW-1185">Reference proteome</keyword>
<dbReference type="SUPFAM" id="SSF51126">
    <property type="entry name" value="Pectin lyase-like"/>
    <property type="match status" value="5"/>
</dbReference>
<dbReference type="InterPro" id="IPR043990">
    <property type="entry name" value="AC_1"/>
</dbReference>
<dbReference type="Pfam" id="PF18883">
    <property type="entry name" value="AC_1"/>
    <property type="match status" value="1"/>
</dbReference>
<dbReference type="Pfam" id="PF12951">
    <property type="entry name" value="PATR"/>
    <property type="match status" value="6"/>
</dbReference>
<dbReference type="NCBIfam" id="TIGR01414">
    <property type="entry name" value="autotrans_barl"/>
    <property type="match status" value="1"/>
</dbReference>
<gene>
    <name evidence="3" type="ORF">DUT91_22845</name>
</gene>
<dbReference type="PANTHER" id="PTHR35037:SF3">
    <property type="entry name" value="C-TERMINAL REGION OF AIDA-LIKE PROTEIN"/>
    <property type="match status" value="1"/>
</dbReference>
<proteinExistence type="predicted"/>
<evidence type="ECO:0000313" key="3">
    <source>
        <dbReference type="EMBL" id="RCS21612.1"/>
    </source>
</evidence>
<dbReference type="InterPro" id="IPR013425">
    <property type="entry name" value="Autotrns_rpt"/>
</dbReference>
<dbReference type="CDD" id="cd01344">
    <property type="entry name" value="PL2_Passenger_AT"/>
    <property type="match status" value="1"/>
</dbReference>
<name>A0A368JZL3_9HYPH</name>
<dbReference type="SUPFAM" id="SSF103515">
    <property type="entry name" value="Autotransporter"/>
    <property type="match status" value="1"/>
</dbReference>
<reference evidence="3 4" key="1">
    <citation type="submission" date="2018-07" db="EMBL/GenBank/DDBJ databases">
        <title>The draft genome of Phyllobacterium salinisoli.</title>
        <authorList>
            <person name="Liu L."/>
            <person name="Li L."/>
            <person name="Zhang X."/>
            <person name="Liang L."/>
        </authorList>
    </citation>
    <scope>NUCLEOTIDE SEQUENCE [LARGE SCALE GENOMIC DNA]</scope>
    <source>
        <strain evidence="3 4">LLAN61</strain>
    </source>
</reference>
<dbReference type="InterPro" id="IPR006315">
    <property type="entry name" value="OM_autotransptr_brl_dom"/>
</dbReference>
<accession>A0A368JZL3</accession>